<keyword evidence="12" id="KW-0812">Transmembrane</keyword>
<evidence type="ECO:0000256" key="7">
    <source>
        <dbReference type="ARBA" id="ARBA00022475"/>
    </source>
</evidence>
<keyword evidence="9" id="KW-0430">Lectin</keyword>
<proteinExistence type="inferred from homology"/>
<keyword evidence="8" id="KW-0808">Transferase</keyword>
<feature type="transmembrane region" description="Helical" evidence="12">
    <location>
        <begin position="118"/>
        <end position="141"/>
    </location>
</feature>
<gene>
    <name evidence="15" type="ORF">KY465_17170</name>
</gene>
<evidence type="ECO:0000256" key="3">
    <source>
        <dbReference type="ARBA" id="ARBA00007090"/>
    </source>
</evidence>
<evidence type="ECO:0000259" key="14">
    <source>
        <dbReference type="Pfam" id="PF00912"/>
    </source>
</evidence>
<dbReference type="InterPro" id="IPR050396">
    <property type="entry name" value="Glycosyltr_51/Transpeptidase"/>
</dbReference>
<sequence>MRSKRRMSERETSKRSDRDPAGESRHDGDEVSRSGHAFRSLLFALRDDAARLTRQARATAGPAARDAARRLRAMTASAVVSTRRTAAADDRSAAPDTRHRTGSAGLRRLREMPLRRRLVALLAGGALTALLVVALTAVWALHDVPLSKIADETVDPIVVLKSADGEALIQQGPYRGANTPYSAFPDHLVKAVMSIEDRRFMDHWGLDLRGMTRALVRNVTAGQVVEGGSTITQQLLKILYLERDRTIRRKIQEAFLALWIERRMSKEQILERYLNNIYLGAGATGMPAAARIYFSKEVGELTLPESAMLAGLIRAPSQLNPLENPEAARERARTVINAMQAAGHIETDAASDRETAALASLDLNPGREETGDGSWFTDWIRPSAREIAGSFRGDISVSTTLVPELQRMAEAAIETVMNEEGAASGASQAALVALRPDGGVVAMVGGRDYSASSFNRATSAERQPGSTFKLFVYYAALRAGYEPNDRLNDAPIELDGWKPENYGGKFHGRVSLAEAFARSLNAATVQLALDVGIDNVAAAARDLGINADLTETPSLALGASEVTLLDLTGAYASVRAGVAPIEPWGNVSFSVDGSNQSFRVSRPAEPKIRLSEKDHRTLTGLLQLVVDRGTGKAARLDGFAAGKTGTSQNFRDAWFIGFNESMTVGVWVGNDDGTAMDNVAGGGLPAKIWQKFMANASGYQPAGSLISRPQKEGEPLAQARERQAAPACNVRACSRAYRSFRVSDCTFQPYRGRRKLCTK</sequence>
<comment type="similarity">
    <text evidence="5">Belongs to the BA14k family.</text>
</comment>
<evidence type="ECO:0000313" key="16">
    <source>
        <dbReference type="Proteomes" id="UP001430804"/>
    </source>
</evidence>
<dbReference type="Proteomes" id="UP001430804">
    <property type="component" value="Unassembled WGS sequence"/>
</dbReference>
<evidence type="ECO:0000256" key="6">
    <source>
        <dbReference type="ARBA" id="ARBA00020552"/>
    </source>
</evidence>
<dbReference type="PANTHER" id="PTHR32282:SF33">
    <property type="entry name" value="PEPTIDOGLYCAN GLYCOSYLTRANSFERASE"/>
    <property type="match status" value="1"/>
</dbReference>
<feature type="region of interest" description="Disordered" evidence="11">
    <location>
        <begin position="1"/>
        <end position="33"/>
    </location>
</feature>
<accession>A0ABS6WU97</accession>
<evidence type="ECO:0000256" key="4">
    <source>
        <dbReference type="ARBA" id="ARBA00007739"/>
    </source>
</evidence>
<dbReference type="Pfam" id="PF00912">
    <property type="entry name" value="Transgly"/>
    <property type="match status" value="1"/>
</dbReference>
<evidence type="ECO:0000256" key="8">
    <source>
        <dbReference type="ARBA" id="ARBA00022679"/>
    </source>
</evidence>
<evidence type="ECO:0000256" key="5">
    <source>
        <dbReference type="ARBA" id="ARBA00010270"/>
    </source>
</evidence>
<organism evidence="15 16">
    <name type="scientific">Pseudohoeflea coraliihabitans</name>
    <dbReference type="NCBI Taxonomy" id="2860393"/>
    <lineage>
        <taxon>Bacteria</taxon>
        <taxon>Pseudomonadati</taxon>
        <taxon>Pseudomonadota</taxon>
        <taxon>Alphaproteobacteria</taxon>
        <taxon>Hyphomicrobiales</taxon>
        <taxon>Rhizobiaceae</taxon>
        <taxon>Pseudohoeflea</taxon>
    </lineage>
</organism>
<protein>
    <recommendedName>
        <fullName evidence="6">Lectin-like protein BA14k</fullName>
    </recommendedName>
</protein>
<keyword evidence="12" id="KW-0472">Membrane</keyword>
<evidence type="ECO:0000256" key="9">
    <source>
        <dbReference type="ARBA" id="ARBA00022734"/>
    </source>
</evidence>
<dbReference type="Pfam" id="PF00905">
    <property type="entry name" value="Transpeptidase"/>
    <property type="match status" value="1"/>
</dbReference>
<keyword evidence="7" id="KW-1003">Cell membrane</keyword>
<comment type="caution">
    <text evidence="15">The sequence shown here is derived from an EMBL/GenBank/DDBJ whole genome shotgun (WGS) entry which is preliminary data.</text>
</comment>
<evidence type="ECO:0000256" key="10">
    <source>
        <dbReference type="ARBA" id="ARBA00025321"/>
    </source>
</evidence>
<keyword evidence="12" id="KW-1133">Transmembrane helix</keyword>
<comment type="function">
    <text evidence="10">Has immunoglobulin-binding and hemagglutination properties, and can bind to mannose. Essential for virulence. May be involved in LPS biosynthesis or polysaccharide transport.</text>
</comment>
<comment type="pathway">
    <text evidence="2">Cell wall biogenesis; peptidoglycan biosynthesis.</text>
</comment>
<evidence type="ECO:0000259" key="13">
    <source>
        <dbReference type="Pfam" id="PF00905"/>
    </source>
</evidence>
<dbReference type="InterPro" id="IPR001460">
    <property type="entry name" value="PCN-bd_Tpept"/>
</dbReference>
<evidence type="ECO:0000313" key="15">
    <source>
        <dbReference type="EMBL" id="MBW3099012.1"/>
    </source>
</evidence>
<name>A0ABS6WU97_9HYPH</name>
<keyword evidence="16" id="KW-1185">Reference proteome</keyword>
<reference evidence="15" key="1">
    <citation type="submission" date="2021-07" db="EMBL/GenBank/DDBJ databases">
        <title>Pseudohoeflea marina sp. nov. a polyhydroxyalcanoate-producing bacterium.</title>
        <authorList>
            <person name="Zheng W."/>
            <person name="Yu S."/>
            <person name="Huang Y."/>
        </authorList>
    </citation>
    <scope>NUCLEOTIDE SEQUENCE</scope>
    <source>
        <strain evidence="15">DP4N28-3</strain>
    </source>
</reference>
<comment type="similarity">
    <text evidence="3">In the C-terminal section; belongs to the transpeptidase family.</text>
</comment>
<dbReference type="InterPro" id="IPR001264">
    <property type="entry name" value="Glyco_trans_51"/>
</dbReference>
<evidence type="ECO:0000256" key="2">
    <source>
        <dbReference type="ARBA" id="ARBA00004752"/>
    </source>
</evidence>
<feature type="domain" description="Penicillin-binding protein transpeptidase" evidence="13">
    <location>
        <begin position="433"/>
        <end position="688"/>
    </location>
</feature>
<dbReference type="EMBL" id="JAHWQX010000005">
    <property type="protein sequence ID" value="MBW3099012.1"/>
    <property type="molecule type" value="Genomic_DNA"/>
</dbReference>
<evidence type="ECO:0000256" key="12">
    <source>
        <dbReference type="SAM" id="Phobius"/>
    </source>
</evidence>
<dbReference type="NCBIfam" id="TIGR02074">
    <property type="entry name" value="PBP_1a_fam"/>
    <property type="match status" value="1"/>
</dbReference>
<evidence type="ECO:0000256" key="11">
    <source>
        <dbReference type="SAM" id="MobiDB-lite"/>
    </source>
</evidence>
<dbReference type="PANTHER" id="PTHR32282">
    <property type="entry name" value="BINDING PROTEIN TRANSPEPTIDASE, PUTATIVE-RELATED"/>
    <property type="match status" value="1"/>
</dbReference>
<dbReference type="Pfam" id="PF07886">
    <property type="entry name" value="BA14K"/>
    <property type="match status" value="1"/>
</dbReference>
<evidence type="ECO:0000256" key="1">
    <source>
        <dbReference type="ARBA" id="ARBA00004167"/>
    </source>
</evidence>
<dbReference type="InterPro" id="IPR012413">
    <property type="entry name" value="BA14K"/>
</dbReference>
<comment type="subcellular location">
    <subcellularLocation>
        <location evidence="1">Membrane</location>
        <topology evidence="1">Single-pass membrane protein</topology>
    </subcellularLocation>
</comment>
<comment type="similarity">
    <text evidence="4">In the N-terminal section; belongs to the glycosyltransferase 51 family.</text>
</comment>
<feature type="domain" description="Glycosyl transferase family 51" evidence="14">
    <location>
        <begin position="177"/>
        <end position="340"/>
    </location>
</feature>